<sequence length="287" mass="32036">MHPIFSSHVTDANVFFAISIAIELVSVLLNLLLITQLVKQASRNLCHGLTFLVCTTDCVFSLCALVKDSLRAAVGNNTFHRSGWYCNYLETSCIVLVCLSSMLVGMLALERYLFICRSTSVSPLLAFVVLSAGFISLVTLGIGTGIIKGYAVDRIGVFCLPRNTRWAKSFEILVEGILMLSMAILILCYICIYRFLSSRDFPIVFNSDRALLPIIIYCFTFFPFGVYVALMNVMGKENVPKVFLMVALLTLATVPIANSIIVFYFQPTIRKTLQGVFKTYCYLKLKK</sequence>
<protein>
    <submittedName>
        <fullName evidence="1">Uncharacterized protein</fullName>
    </submittedName>
</protein>
<comment type="caution">
    <text evidence="1">The sequence shown here is derived from an EMBL/GenBank/DDBJ whole genome shotgun (WGS) entry which is preliminary data.</text>
</comment>
<accession>A0ACC2TSR6</accession>
<evidence type="ECO:0000313" key="2">
    <source>
        <dbReference type="Proteomes" id="UP001165960"/>
    </source>
</evidence>
<proteinExistence type="predicted"/>
<dbReference type="Proteomes" id="UP001165960">
    <property type="component" value="Unassembled WGS sequence"/>
</dbReference>
<keyword evidence="2" id="KW-1185">Reference proteome</keyword>
<evidence type="ECO:0000313" key="1">
    <source>
        <dbReference type="EMBL" id="KAJ9077799.1"/>
    </source>
</evidence>
<reference evidence="1" key="1">
    <citation type="submission" date="2022-04" db="EMBL/GenBank/DDBJ databases">
        <title>Genome of the entomopathogenic fungus Entomophthora muscae.</title>
        <authorList>
            <person name="Elya C."/>
            <person name="Lovett B.R."/>
            <person name="Lee E."/>
            <person name="Macias A.M."/>
            <person name="Hajek A.E."/>
            <person name="De Bivort B.L."/>
            <person name="Kasson M.T."/>
            <person name="De Fine Licht H.H."/>
            <person name="Stajich J.E."/>
        </authorList>
    </citation>
    <scope>NUCLEOTIDE SEQUENCE</scope>
    <source>
        <strain evidence="1">Berkeley</strain>
    </source>
</reference>
<gene>
    <name evidence="1" type="ORF">DSO57_1013225</name>
</gene>
<name>A0ACC2TSR6_9FUNG</name>
<dbReference type="EMBL" id="QTSX02002178">
    <property type="protein sequence ID" value="KAJ9077799.1"/>
    <property type="molecule type" value="Genomic_DNA"/>
</dbReference>
<organism evidence="1 2">
    <name type="scientific">Entomophthora muscae</name>
    <dbReference type="NCBI Taxonomy" id="34485"/>
    <lineage>
        <taxon>Eukaryota</taxon>
        <taxon>Fungi</taxon>
        <taxon>Fungi incertae sedis</taxon>
        <taxon>Zoopagomycota</taxon>
        <taxon>Entomophthoromycotina</taxon>
        <taxon>Entomophthoromycetes</taxon>
        <taxon>Entomophthorales</taxon>
        <taxon>Entomophthoraceae</taxon>
        <taxon>Entomophthora</taxon>
    </lineage>
</organism>